<organism evidence="13 14">
    <name type="scientific">Jimgerdemannia flammicorona</name>
    <dbReference type="NCBI Taxonomy" id="994334"/>
    <lineage>
        <taxon>Eukaryota</taxon>
        <taxon>Fungi</taxon>
        <taxon>Fungi incertae sedis</taxon>
        <taxon>Mucoromycota</taxon>
        <taxon>Mucoromycotina</taxon>
        <taxon>Endogonomycetes</taxon>
        <taxon>Endogonales</taxon>
        <taxon>Endogonaceae</taxon>
        <taxon>Jimgerdemannia</taxon>
    </lineage>
</organism>
<dbReference type="Gene3D" id="2.60.40.1710">
    <property type="entry name" value="Subtilisin-like superfamily"/>
    <property type="match status" value="1"/>
</dbReference>
<protein>
    <submittedName>
        <fullName evidence="13">Peptidase S8/S53 domain-containing protein</fullName>
    </submittedName>
</protein>
<evidence type="ECO:0000256" key="3">
    <source>
        <dbReference type="ARBA" id="ARBA00022670"/>
    </source>
</evidence>
<feature type="domain" description="Peptidase S8/S53" evidence="10">
    <location>
        <begin position="181"/>
        <end position="586"/>
    </location>
</feature>
<feature type="domain" description="PA" evidence="11">
    <location>
        <begin position="394"/>
        <end position="476"/>
    </location>
</feature>
<keyword evidence="2" id="KW-0964">Secreted</keyword>
<dbReference type="GO" id="GO:0004252">
    <property type="term" value="F:serine-type endopeptidase activity"/>
    <property type="evidence" value="ECO:0007669"/>
    <property type="project" value="UniProtKB-UniRule"/>
</dbReference>
<feature type="chain" id="PRO_5019096441" evidence="9">
    <location>
        <begin position="21"/>
        <end position="903"/>
    </location>
</feature>
<dbReference type="GO" id="GO:0005615">
    <property type="term" value="C:extracellular space"/>
    <property type="evidence" value="ECO:0007669"/>
    <property type="project" value="TreeGrafter"/>
</dbReference>
<keyword evidence="5 8" id="KW-0378">Hydrolase</keyword>
<dbReference type="InterPro" id="IPR003137">
    <property type="entry name" value="PA_domain"/>
</dbReference>
<evidence type="ECO:0000313" key="13">
    <source>
        <dbReference type="EMBL" id="RUP51271.1"/>
    </source>
</evidence>
<dbReference type="GO" id="GO:0016020">
    <property type="term" value="C:membrane"/>
    <property type="evidence" value="ECO:0007669"/>
    <property type="project" value="InterPro"/>
</dbReference>
<dbReference type="InterPro" id="IPR010435">
    <property type="entry name" value="C5a/SBT2-like_Fn3"/>
</dbReference>
<feature type="active site" description="Charge relay system" evidence="7 8">
    <location>
        <position position="182"/>
    </location>
</feature>
<dbReference type="Gene3D" id="3.50.30.30">
    <property type="match status" value="1"/>
</dbReference>
<dbReference type="Pfam" id="PF00082">
    <property type="entry name" value="Peptidase_S8"/>
    <property type="match status" value="1"/>
</dbReference>
<dbReference type="PROSITE" id="PS51892">
    <property type="entry name" value="SUBTILASE"/>
    <property type="match status" value="1"/>
</dbReference>
<dbReference type="Pfam" id="PF02225">
    <property type="entry name" value="PA"/>
    <property type="match status" value="1"/>
</dbReference>
<keyword evidence="2" id="KW-0134">Cell wall</keyword>
<dbReference type="CDD" id="cd07489">
    <property type="entry name" value="Peptidases_S8_5"/>
    <property type="match status" value="1"/>
</dbReference>
<gene>
    <name evidence="13" type="ORF">BC936DRAFT_149086</name>
</gene>
<accession>A0A433DKF1</accession>
<dbReference type="InterPro" id="IPR034187">
    <property type="entry name" value="Peptidases_S8_5"/>
</dbReference>
<dbReference type="InterPro" id="IPR050131">
    <property type="entry name" value="Peptidase_S8_subtilisin-like"/>
</dbReference>
<evidence type="ECO:0000256" key="2">
    <source>
        <dbReference type="ARBA" id="ARBA00022512"/>
    </source>
</evidence>
<keyword evidence="4 9" id="KW-0732">Signal</keyword>
<dbReference type="OrthoDB" id="206201at2759"/>
<dbReference type="Pfam" id="PF06280">
    <property type="entry name" value="fn3_5"/>
    <property type="match status" value="1"/>
</dbReference>
<feature type="signal peptide" evidence="9">
    <location>
        <begin position="1"/>
        <end position="20"/>
    </location>
</feature>
<feature type="active site" description="Charge relay system" evidence="7 8">
    <location>
        <position position="235"/>
    </location>
</feature>
<feature type="domain" description="C5a peptidase/Subtilisin-like protease SBT2-like Fn3-like" evidence="12">
    <location>
        <begin position="622"/>
        <end position="737"/>
    </location>
</feature>
<evidence type="ECO:0000256" key="4">
    <source>
        <dbReference type="ARBA" id="ARBA00022729"/>
    </source>
</evidence>
<dbReference type="SUPFAM" id="SSF52025">
    <property type="entry name" value="PA domain"/>
    <property type="match status" value="1"/>
</dbReference>
<evidence type="ECO:0000256" key="1">
    <source>
        <dbReference type="ARBA" id="ARBA00011073"/>
    </source>
</evidence>
<sequence>MKITIIPMAIYLLVVSNTEAVAPIHFNRAAGRDVIANRYIVEMSELAGGPARYFQVKAGGKGHSIRIHQEYTSNVFQGVSVEFQNDADINEYVNDPHVKAAWPVHRVPGPKPMKNYKPEGGNKSISYDAHILTGVDRVHKELGFTGKGVKVGVVSALETKSAPDRKFSELHLTNPIFFSQIDTGIYWKHPAFGACYKTKGCRIAYGYDFVGDNYSNANPHPQPDPDPFDNCSTGHGTHTAGILGANAMHITKPAPAVPFVGVAPEVTIGAYRVFGCVPDGASSDIILQAMLRAAADKMDIISMSLGENLPWSEEVDAVLASRLTKQGHIVVVAMGNIGGSGFFLGESPATTTDGFGVGSIDNLLDIEYIIRDEAKNQYGYSYGIAFDRPFPNITAEIVVNNPTAADDGCTKLNVNPKGKVIIFSLGTACGSADKCGLARTKGAIGCLVYNNGPGAVIINGDEKIPCGGLTLEDGGAIVAAVKAKPHQKFFFSDVASTYSVSTGGTPSSFTSASLDAELYIKPDISAIGAYVYSTLPANHHYYGIDSGTSMACPYIAGALALYIQAKGHQTGSRLKTIFQNNAKPVKNYQSEYAAHVALQGAGLVNVYDAIKANNWVSPSALSLNDTVNTQKSYRVTIYNNEAKSVTYKLSNAPTLTAIDFEAGNDMMLETPNYVADFATAKFSADLITVGPKSQKTVDITFTAPPKSSAELLPLFSGYIVFTPQNADKAATPLTVPYAGAKGSWKEMPIFNIKDPRGGVTLGILNSTGKYITGPTTYNLTDPKQVLTIILPLSTPAALVNVELLAKGSNVKQAKSLGYLYSDGPYSLSYMPRNTETNNSNGGYQDNTLTWTGQLSDNPNNGGNHTVKAGTYIIRISALKHFGDPKKFPADYYIFASPEITVVY</sequence>
<evidence type="ECO:0000256" key="9">
    <source>
        <dbReference type="SAM" id="SignalP"/>
    </source>
</evidence>
<proteinExistence type="inferred from homology"/>
<dbReference type="GO" id="GO:0006508">
    <property type="term" value="P:proteolysis"/>
    <property type="evidence" value="ECO:0007669"/>
    <property type="project" value="UniProtKB-KW"/>
</dbReference>
<reference evidence="13 14" key="1">
    <citation type="journal article" date="2018" name="New Phytol.">
        <title>Phylogenomics of Endogonaceae and evolution of mycorrhizas within Mucoromycota.</title>
        <authorList>
            <person name="Chang Y."/>
            <person name="Desiro A."/>
            <person name="Na H."/>
            <person name="Sandor L."/>
            <person name="Lipzen A."/>
            <person name="Clum A."/>
            <person name="Barry K."/>
            <person name="Grigoriev I.V."/>
            <person name="Martin F.M."/>
            <person name="Stajich J.E."/>
            <person name="Smith M.E."/>
            <person name="Bonito G."/>
            <person name="Spatafora J.W."/>
        </authorList>
    </citation>
    <scope>NUCLEOTIDE SEQUENCE [LARGE SCALE GENOMIC DNA]</scope>
    <source>
        <strain evidence="13 14">GMNB39</strain>
    </source>
</reference>
<comment type="similarity">
    <text evidence="1 8">Belongs to the peptidase S8 family.</text>
</comment>
<dbReference type="PROSITE" id="PS00138">
    <property type="entry name" value="SUBTILASE_SER"/>
    <property type="match status" value="1"/>
</dbReference>
<dbReference type="EMBL" id="RBNI01000843">
    <property type="protein sequence ID" value="RUP51271.1"/>
    <property type="molecule type" value="Genomic_DNA"/>
</dbReference>
<dbReference type="Gene3D" id="3.40.50.200">
    <property type="entry name" value="Peptidase S8/S53 domain"/>
    <property type="match status" value="1"/>
</dbReference>
<dbReference type="InterPro" id="IPR023828">
    <property type="entry name" value="Peptidase_S8_Ser-AS"/>
</dbReference>
<comment type="caution">
    <text evidence="13">The sequence shown here is derived from an EMBL/GenBank/DDBJ whole genome shotgun (WGS) entry which is preliminary data.</text>
</comment>
<dbReference type="InterPro" id="IPR036852">
    <property type="entry name" value="Peptidase_S8/S53_dom_sf"/>
</dbReference>
<evidence type="ECO:0000256" key="6">
    <source>
        <dbReference type="ARBA" id="ARBA00022825"/>
    </source>
</evidence>
<evidence type="ECO:0000259" key="12">
    <source>
        <dbReference type="Pfam" id="PF06280"/>
    </source>
</evidence>
<feature type="active site" description="Charge relay system" evidence="7 8">
    <location>
        <position position="549"/>
    </location>
</feature>
<evidence type="ECO:0000256" key="5">
    <source>
        <dbReference type="ARBA" id="ARBA00022801"/>
    </source>
</evidence>
<keyword evidence="3 8" id="KW-0645">Protease</keyword>
<dbReference type="PANTHER" id="PTHR43806:SF66">
    <property type="entry name" value="SERIN ENDOPEPTIDASE"/>
    <property type="match status" value="1"/>
</dbReference>
<dbReference type="InterPro" id="IPR015500">
    <property type="entry name" value="Peptidase_S8_subtilisin-rel"/>
</dbReference>
<dbReference type="Proteomes" id="UP000268093">
    <property type="component" value="Unassembled WGS sequence"/>
</dbReference>
<evidence type="ECO:0000259" key="10">
    <source>
        <dbReference type="Pfam" id="PF00082"/>
    </source>
</evidence>
<dbReference type="AlphaFoldDB" id="A0A433DKF1"/>
<dbReference type="SUPFAM" id="SSF52743">
    <property type="entry name" value="Subtilisin-like"/>
    <property type="match status" value="1"/>
</dbReference>
<dbReference type="InterPro" id="IPR046450">
    <property type="entry name" value="PA_dom_sf"/>
</dbReference>
<dbReference type="InterPro" id="IPR000209">
    <property type="entry name" value="Peptidase_S8/S53_dom"/>
</dbReference>
<evidence type="ECO:0000256" key="8">
    <source>
        <dbReference type="PROSITE-ProRule" id="PRU01240"/>
    </source>
</evidence>
<name>A0A433DKF1_9FUNG</name>
<evidence type="ECO:0000256" key="7">
    <source>
        <dbReference type="PIRSR" id="PIRSR615500-1"/>
    </source>
</evidence>
<dbReference type="PANTHER" id="PTHR43806">
    <property type="entry name" value="PEPTIDASE S8"/>
    <property type="match status" value="1"/>
</dbReference>
<keyword evidence="14" id="KW-1185">Reference proteome</keyword>
<keyword evidence="6 8" id="KW-0720">Serine protease</keyword>
<evidence type="ECO:0000259" key="11">
    <source>
        <dbReference type="Pfam" id="PF02225"/>
    </source>
</evidence>
<evidence type="ECO:0000313" key="14">
    <source>
        <dbReference type="Proteomes" id="UP000268093"/>
    </source>
</evidence>
<dbReference type="PRINTS" id="PR00723">
    <property type="entry name" value="SUBTILISIN"/>
</dbReference>